<dbReference type="AlphaFoldDB" id="F2JXN1"/>
<dbReference type="STRING" id="717774.Marme_3819"/>
<reference evidence="2 3" key="1">
    <citation type="journal article" date="2012" name="Stand. Genomic Sci.">
        <title>Complete genome sequence of the melanogenic marine bacterium Marinomonas mediterranea type strain (MMB-1(T)).</title>
        <authorList>
            <person name="Lucas-Elio P."/>
            <person name="Goodwin L."/>
            <person name="Woyke T."/>
            <person name="Pitluck S."/>
            <person name="Nolan M."/>
            <person name="Kyrpides N.C."/>
            <person name="Detter J.C."/>
            <person name="Copeland A."/>
            <person name="Teshima H."/>
            <person name="Bruce D."/>
            <person name="Detter C."/>
            <person name="Tapia R."/>
            <person name="Han S."/>
            <person name="Land M.L."/>
            <person name="Ivanova N."/>
            <person name="Mikhailova N."/>
            <person name="Johnston A.W."/>
            <person name="Sanchez-Amat A."/>
        </authorList>
    </citation>
    <scope>NUCLEOTIDE SEQUENCE [LARGE SCALE GENOMIC DNA]</scope>
    <source>
        <strain evidence="3">ATCC 700492 / JCM 21426 / NBRC 103028 / MMB-1</strain>
    </source>
</reference>
<dbReference type="eggNOG" id="COG2931">
    <property type="taxonomic scope" value="Bacteria"/>
</dbReference>
<feature type="compositionally biased region" description="Low complexity" evidence="1">
    <location>
        <begin position="40"/>
        <end position="54"/>
    </location>
</feature>
<protein>
    <recommendedName>
        <fullName evidence="4">Hemolysin-type calcium-binding region</fullName>
    </recommendedName>
</protein>
<organism evidence="2 3">
    <name type="scientific">Marinomonas mediterranea (strain ATCC 700492 / JCM 21426 / NBRC 103028 / MMB-1)</name>
    <dbReference type="NCBI Taxonomy" id="717774"/>
    <lineage>
        <taxon>Bacteria</taxon>
        <taxon>Pseudomonadati</taxon>
        <taxon>Pseudomonadota</taxon>
        <taxon>Gammaproteobacteria</taxon>
        <taxon>Oceanospirillales</taxon>
        <taxon>Oceanospirillaceae</taxon>
        <taxon>Marinomonas</taxon>
    </lineage>
</organism>
<gene>
    <name evidence="2" type="ordered locus">Marme_3819</name>
</gene>
<dbReference type="PANTHER" id="PTHR39431">
    <property type="entry name" value="FRPA/C-RELATED PROTEIN"/>
    <property type="match status" value="1"/>
</dbReference>
<proteinExistence type="predicted"/>
<name>F2JXN1_MARM1</name>
<evidence type="ECO:0000313" key="3">
    <source>
        <dbReference type="Proteomes" id="UP000001062"/>
    </source>
</evidence>
<feature type="region of interest" description="Disordered" evidence="1">
    <location>
        <begin position="1"/>
        <end position="54"/>
    </location>
</feature>
<sequence length="356" mass="39153">MGTMNLDMSSSRSYSRNEVVTQVEFTRVRQRGSDNDNRSEQSSSESATSLSVRAASESLLSQTLEVESTSKSTGKTEEGEAFEQLTARYQKMLTLIEKMFNVEINLYGEKEPPSSQAEVVEGRPISAEDVEVTRRDLEVVRQKYHQVSEQESTSFKAKGEIVLSNGASLNVDFSLDMSRTRDEQYYGEVVFTGALVDPLVVNLNGNTAQLTHHKVAFDLDDDGEDDQLHFATGDSAFLALDKNGNGLIDGGSELFGPQSGSGFADLASYDENGDGMIDELDSVFDQLVLTQRDENGQETLISLKDVGIEAFILERTETPFSLFNDKGEATGVIRETGLYVKNNGSIDSMQHVDLIV</sequence>
<dbReference type="EMBL" id="CP002583">
    <property type="protein sequence ID" value="ADZ93029.1"/>
    <property type="molecule type" value="Genomic_DNA"/>
</dbReference>
<dbReference type="OrthoDB" id="1676884at2"/>
<dbReference type="Proteomes" id="UP000001062">
    <property type="component" value="Chromosome"/>
</dbReference>
<dbReference type="KEGG" id="mme:Marme_3819"/>
<evidence type="ECO:0008006" key="4">
    <source>
        <dbReference type="Google" id="ProtNLM"/>
    </source>
</evidence>
<accession>F2JXN1</accession>
<dbReference type="PANTHER" id="PTHR39431:SF1">
    <property type="entry name" value="FRPA_C-RELATED PROTEIN"/>
    <property type="match status" value="1"/>
</dbReference>
<evidence type="ECO:0000313" key="2">
    <source>
        <dbReference type="EMBL" id="ADZ93029.1"/>
    </source>
</evidence>
<dbReference type="PATRIC" id="fig|717774.3.peg.3934"/>
<keyword evidence="3" id="KW-1185">Reference proteome</keyword>
<dbReference type="HOGENOM" id="CLU_047227_1_1_6"/>
<evidence type="ECO:0000256" key="1">
    <source>
        <dbReference type="SAM" id="MobiDB-lite"/>
    </source>
</evidence>
<dbReference type="RefSeq" id="WP_013662931.1">
    <property type="nucleotide sequence ID" value="NC_015276.1"/>
</dbReference>
<feature type="compositionally biased region" description="Polar residues" evidence="1">
    <location>
        <begin position="1"/>
        <end position="24"/>
    </location>
</feature>